<dbReference type="CDD" id="cd16917">
    <property type="entry name" value="HATPase_UhpB-NarQ-NarX-like"/>
    <property type="match status" value="1"/>
</dbReference>
<dbReference type="InterPro" id="IPR011110">
    <property type="entry name" value="Reg_prop"/>
</dbReference>
<dbReference type="Pfam" id="PF07494">
    <property type="entry name" value="Reg_prop"/>
    <property type="match status" value="2"/>
</dbReference>
<dbReference type="Pfam" id="PF02518">
    <property type="entry name" value="HATPase_c"/>
    <property type="match status" value="1"/>
</dbReference>
<dbReference type="GO" id="GO:0046983">
    <property type="term" value="F:protein dimerization activity"/>
    <property type="evidence" value="ECO:0007669"/>
    <property type="project" value="InterPro"/>
</dbReference>
<dbReference type="SUPFAM" id="SSF55874">
    <property type="entry name" value="ATPase domain of HSP90 chaperone/DNA topoisomerase II/histidine kinase"/>
    <property type="match status" value="1"/>
</dbReference>
<sequence>MGLRMLYWMLIVQSYVFGQHTYVYNRYSVADGLNTNKVNCVWQDEKGFLWIGTEVGIQRFDGRKFVSFRDNKHRLPPSLGINQILGGENGTLWLVQGSQIGKFNTYSFQYSDSPILTKGALPPRNEYKLFKDSKGRVFLCAYKYGLLWYNPDMAMFVDTDVPIRVPEGWGVNGVYEDIGTGDFFITSDRGLAMYNGNTGELLYNGNNPSAIPLFNQQALPNANGFLKTKDGTWWTTYWDYDPLKQGSVLLHYDPVQSKMLSDTIGSNSNLDYVFLNQQLETKEGQIWIGGANSLLSYENDLNGFKQQIMTPPMEFGLNSYDIRHLFEDREGNIWVSTENGLYVVNPNLKEVFNLVIIEILEKESAVNSLLETQNKENWIGTWGKGILFYDANFKQLEGDPYTNMEKADFEKYGKIWSLCQHSSSGSIWAASQGGTLAVLNPDTKKTQHWLLPPIFEKSTVRQIKEDLMGNLWFGTQGGHLVKWDKSNSISDSSFQLVHNFNTIIYQLFFDQQGRLWVGTHKQGVYVINPESGSILFHFDKEFCDRYSVLDNSIRDIQQYNDSIFFLGSEVLNILNLQSGLVNRITAYEGLNGSKVSQMLIDKEGILWMITNNGLSSYNYSKENISSYNNLHGIIYGERTNAAKWRMNNGEIWFGGDDVVFGFDPEVLKHTENPPRVTLTDFKLFNQYVPLDSLLSKKIIKLKPHQNSFTIYFSALNFNQQHKLQYYYRIPGINSDWVRAERELAANYTTVPPGDYTFEVKSRNLQGIESETVTAVSLKILPPFYASWWFISLFTIALLSLTYLIYKLRVNKLLAVEKLRNKVARDLHDDMGSTLSTINILSSMAKSKMVSDLIASSEYLTKITDNSQRMMEAMDDIVWSIKPNNDSMSKVLARMREYGTGVLKAKDIQFDFRIDEGINTLKINMEARRDLFLIYKEAINNSAKYSQSDHVNVAIFCRGKRLFMEIKDNGIGFNVDQADSGNGLENMRKRAQALKGQFHLLSSSQNGTEVILNIPIDTITSTYLGDIKDGLLP</sequence>
<dbReference type="GO" id="GO:0000155">
    <property type="term" value="F:phosphorelay sensor kinase activity"/>
    <property type="evidence" value="ECO:0007669"/>
    <property type="project" value="InterPro"/>
</dbReference>
<dbReference type="PANTHER" id="PTHR43547:SF2">
    <property type="entry name" value="HYBRID SIGNAL TRANSDUCTION HISTIDINE KINASE C"/>
    <property type="match status" value="1"/>
</dbReference>
<dbReference type="InterPro" id="IPR003594">
    <property type="entry name" value="HATPase_dom"/>
</dbReference>
<dbReference type="InterPro" id="IPR036890">
    <property type="entry name" value="HATPase_C_sf"/>
</dbReference>
<dbReference type="PANTHER" id="PTHR43547">
    <property type="entry name" value="TWO-COMPONENT HISTIDINE KINASE"/>
    <property type="match status" value="1"/>
</dbReference>
<dbReference type="GO" id="GO:0016020">
    <property type="term" value="C:membrane"/>
    <property type="evidence" value="ECO:0007669"/>
    <property type="project" value="InterPro"/>
</dbReference>
<keyword evidence="2" id="KW-0812">Transmembrane</keyword>
<comment type="caution">
    <text evidence="4">The sequence shown here is derived from an EMBL/GenBank/DDBJ whole genome shotgun (WGS) entry which is preliminary data.</text>
</comment>
<dbReference type="InterPro" id="IPR015943">
    <property type="entry name" value="WD40/YVTN_repeat-like_dom_sf"/>
</dbReference>
<gene>
    <name evidence="4" type="ORF">GCM10007383_32110</name>
</gene>
<dbReference type="Pfam" id="PF07495">
    <property type="entry name" value="Y_Y_Y"/>
    <property type="match status" value="1"/>
</dbReference>
<evidence type="ECO:0000313" key="5">
    <source>
        <dbReference type="Proteomes" id="UP000634668"/>
    </source>
</evidence>
<feature type="transmembrane region" description="Helical" evidence="2">
    <location>
        <begin position="785"/>
        <end position="805"/>
    </location>
</feature>
<dbReference type="Pfam" id="PF07730">
    <property type="entry name" value="HisKA_3"/>
    <property type="match status" value="1"/>
</dbReference>
<evidence type="ECO:0000313" key="4">
    <source>
        <dbReference type="EMBL" id="GGW45341.1"/>
    </source>
</evidence>
<dbReference type="PROSITE" id="PS50109">
    <property type="entry name" value="HIS_KIN"/>
    <property type="match status" value="1"/>
</dbReference>
<dbReference type="Proteomes" id="UP000634668">
    <property type="component" value="Unassembled WGS sequence"/>
</dbReference>
<name>A0A918J377_9FLAO</name>
<dbReference type="SUPFAM" id="SSF101898">
    <property type="entry name" value="NHL repeat"/>
    <property type="match status" value="1"/>
</dbReference>
<evidence type="ECO:0000256" key="1">
    <source>
        <dbReference type="ARBA" id="ARBA00022553"/>
    </source>
</evidence>
<evidence type="ECO:0000256" key="2">
    <source>
        <dbReference type="SAM" id="Phobius"/>
    </source>
</evidence>
<dbReference type="RefSeq" id="WP_026814398.1">
    <property type="nucleotide sequence ID" value="NZ_BMWP01000027.1"/>
</dbReference>
<reference evidence="4" key="1">
    <citation type="journal article" date="2014" name="Int. J. Syst. Evol. Microbiol.">
        <title>Complete genome sequence of Corynebacterium casei LMG S-19264T (=DSM 44701T), isolated from a smear-ripened cheese.</title>
        <authorList>
            <consortium name="US DOE Joint Genome Institute (JGI-PGF)"/>
            <person name="Walter F."/>
            <person name="Albersmeier A."/>
            <person name="Kalinowski J."/>
            <person name="Ruckert C."/>
        </authorList>
    </citation>
    <scope>NUCLEOTIDE SEQUENCE</scope>
    <source>
        <strain evidence="4">KCTC 12113</strain>
    </source>
</reference>
<reference evidence="4" key="2">
    <citation type="submission" date="2020-09" db="EMBL/GenBank/DDBJ databases">
        <authorList>
            <person name="Sun Q."/>
            <person name="Kim S."/>
        </authorList>
    </citation>
    <scope>NUCLEOTIDE SEQUENCE</scope>
    <source>
        <strain evidence="4">KCTC 12113</strain>
    </source>
</reference>
<keyword evidence="2" id="KW-1133">Transmembrane helix</keyword>
<keyword evidence="5" id="KW-1185">Reference proteome</keyword>
<accession>A0A918J377</accession>
<dbReference type="Gene3D" id="2.130.10.10">
    <property type="entry name" value="YVTN repeat-like/Quinoprotein amine dehydrogenase"/>
    <property type="match status" value="3"/>
</dbReference>
<dbReference type="Gene3D" id="1.20.5.1930">
    <property type="match status" value="1"/>
</dbReference>
<dbReference type="InterPro" id="IPR013783">
    <property type="entry name" value="Ig-like_fold"/>
</dbReference>
<organism evidence="4 5">
    <name type="scientific">Arenibacter certesii</name>
    <dbReference type="NCBI Taxonomy" id="228955"/>
    <lineage>
        <taxon>Bacteria</taxon>
        <taxon>Pseudomonadati</taxon>
        <taxon>Bacteroidota</taxon>
        <taxon>Flavobacteriia</taxon>
        <taxon>Flavobacteriales</taxon>
        <taxon>Flavobacteriaceae</taxon>
        <taxon>Arenibacter</taxon>
    </lineage>
</organism>
<protein>
    <recommendedName>
        <fullName evidence="3">Histidine kinase domain-containing protein</fullName>
    </recommendedName>
</protein>
<dbReference type="InterPro" id="IPR011712">
    <property type="entry name" value="Sig_transdc_His_kin_sub3_dim/P"/>
</dbReference>
<dbReference type="Gene3D" id="2.60.40.10">
    <property type="entry name" value="Immunoglobulins"/>
    <property type="match status" value="1"/>
</dbReference>
<dbReference type="EMBL" id="BMWP01000027">
    <property type="protein sequence ID" value="GGW45341.1"/>
    <property type="molecule type" value="Genomic_DNA"/>
</dbReference>
<keyword evidence="2" id="KW-0472">Membrane</keyword>
<dbReference type="InterPro" id="IPR005467">
    <property type="entry name" value="His_kinase_dom"/>
</dbReference>
<evidence type="ECO:0000259" key="3">
    <source>
        <dbReference type="PROSITE" id="PS50109"/>
    </source>
</evidence>
<proteinExistence type="predicted"/>
<dbReference type="SUPFAM" id="SSF63829">
    <property type="entry name" value="Calcium-dependent phosphotriesterase"/>
    <property type="match status" value="1"/>
</dbReference>
<feature type="domain" description="Histidine kinase" evidence="3">
    <location>
        <begin position="825"/>
        <end position="1017"/>
    </location>
</feature>
<keyword evidence="1" id="KW-0597">Phosphoprotein</keyword>
<dbReference type="AlphaFoldDB" id="A0A918J377"/>
<dbReference type="Gene3D" id="3.30.565.10">
    <property type="entry name" value="Histidine kinase-like ATPase, C-terminal domain"/>
    <property type="match status" value="1"/>
</dbReference>
<dbReference type="InterPro" id="IPR011123">
    <property type="entry name" value="Y_Y_Y"/>
</dbReference>